<comment type="subcellular location">
    <subcellularLocation>
        <location evidence="1">Membrane</location>
        <topology evidence="1">Multi-pass membrane protein</topology>
    </subcellularLocation>
</comment>
<dbReference type="GO" id="GO:0046872">
    <property type="term" value="F:metal ion binding"/>
    <property type="evidence" value="ECO:0007669"/>
    <property type="project" value="UniProtKB-KW"/>
</dbReference>
<evidence type="ECO:0000256" key="10">
    <source>
        <dbReference type="ARBA" id="ARBA00023157"/>
    </source>
</evidence>
<dbReference type="InterPro" id="IPR003780">
    <property type="entry name" value="COX15/CtaA_fam"/>
</dbReference>
<keyword evidence="10" id="KW-1015">Disulfide bond</keyword>
<dbReference type="GO" id="GO:0016491">
    <property type="term" value="F:oxidoreductase activity"/>
    <property type="evidence" value="ECO:0007669"/>
    <property type="project" value="UniProtKB-KW"/>
</dbReference>
<protein>
    <recommendedName>
        <fullName evidence="14">Cytochrome oxidase assembly protein</fullName>
    </recommendedName>
</protein>
<evidence type="ECO:0000256" key="4">
    <source>
        <dbReference type="ARBA" id="ARBA00022723"/>
    </source>
</evidence>
<dbReference type="AlphaFoldDB" id="A0A381P364"/>
<keyword evidence="8" id="KW-0350">Heme biosynthesis</keyword>
<feature type="transmembrane region" description="Helical" evidence="12">
    <location>
        <begin position="312"/>
        <end position="332"/>
    </location>
</feature>
<dbReference type="GO" id="GO:0016020">
    <property type="term" value="C:membrane"/>
    <property type="evidence" value="ECO:0007669"/>
    <property type="project" value="UniProtKB-SubCell"/>
</dbReference>
<evidence type="ECO:0008006" key="14">
    <source>
        <dbReference type="Google" id="ProtNLM"/>
    </source>
</evidence>
<evidence type="ECO:0000256" key="7">
    <source>
        <dbReference type="ARBA" id="ARBA00023004"/>
    </source>
</evidence>
<keyword evidence="2" id="KW-1003">Cell membrane</keyword>
<evidence type="ECO:0000256" key="1">
    <source>
        <dbReference type="ARBA" id="ARBA00004141"/>
    </source>
</evidence>
<evidence type="ECO:0000256" key="6">
    <source>
        <dbReference type="ARBA" id="ARBA00023002"/>
    </source>
</evidence>
<dbReference type="InterPro" id="IPR050450">
    <property type="entry name" value="COX15/CtaA_HemeA_synthase"/>
</dbReference>
<dbReference type="Pfam" id="PF02628">
    <property type="entry name" value="COX15-CtaA"/>
    <property type="match status" value="1"/>
</dbReference>
<evidence type="ECO:0000256" key="11">
    <source>
        <dbReference type="ARBA" id="ARBA00023444"/>
    </source>
</evidence>
<dbReference type="EMBL" id="UINC01000757">
    <property type="protein sequence ID" value="SUZ60668.1"/>
    <property type="molecule type" value="Genomic_DNA"/>
</dbReference>
<keyword evidence="6" id="KW-0560">Oxidoreductase</keyword>
<name>A0A381P364_9ZZZZ</name>
<evidence type="ECO:0000256" key="8">
    <source>
        <dbReference type="ARBA" id="ARBA00023133"/>
    </source>
</evidence>
<keyword evidence="4" id="KW-0479">Metal-binding</keyword>
<feature type="transmembrane region" description="Helical" evidence="12">
    <location>
        <begin position="98"/>
        <end position="120"/>
    </location>
</feature>
<evidence type="ECO:0000256" key="12">
    <source>
        <dbReference type="SAM" id="Phobius"/>
    </source>
</evidence>
<proteinExistence type="predicted"/>
<evidence type="ECO:0000256" key="3">
    <source>
        <dbReference type="ARBA" id="ARBA00022692"/>
    </source>
</evidence>
<feature type="transmembrane region" description="Helical" evidence="12">
    <location>
        <begin position="69"/>
        <end position="86"/>
    </location>
</feature>
<evidence type="ECO:0000256" key="9">
    <source>
        <dbReference type="ARBA" id="ARBA00023136"/>
    </source>
</evidence>
<feature type="transmembrane region" description="Helical" evidence="12">
    <location>
        <begin position="255"/>
        <end position="275"/>
    </location>
</feature>
<organism evidence="13">
    <name type="scientific">marine metagenome</name>
    <dbReference type="NCBI Taxonomy" id="408172"/>
    <lineage>
        <taxon>unclassified sequences</taxon>
        <taxon>metagenomes</taxon>
        <taxon>ecological metagenomes</taxon>
    </lineage>
</organism>
<sequence length="341" mass="37709">MEVIIRLLNKNMMKWLCFGAASITWLLIPFGAFVRLKNAGLSCPDWPLCYGQFLPPPGFEIALETGHRFVATLLGILIIVITVVTFRKLAYSHHRNIAVFSLVLVSIQGILGALTVTMVLWPPVVILHLMGGNLLFGILVYLARVTFLDDGKYSSARAYADSNPRKDRMMKRHHIIWMIAMLFFIIASGGYNSTTSSGPHCEAFPGCHEGSYLSFGMSGTDLSAWSGIEGHILPPAPSGFHGRFLPEYENEWIHMLHRLIAIIGGVTLMIMAWIWLKNKYGYNATGLSIIVLILLEICVGVLNAVYRVPAPISTLHTAIAAMLTGLIFFAIAENQHKKAKA</sequence>
<gene>
    <name evidence="13" type="ORF">METZ01_LOCUS13522</name>
</gene>
<evidence type="ECO:0000313" key="13">
    <source>
        <dbReference type="EMBL" id="SUZ60668.1"/>
    </source>
</evidence>
<feature type="transmembrane region" description="Helical" evidence="12">
    <location>
        <begin position="126"/>
        <end position="147"/>
    </location>
</feature>
<feature type="transmembrane region" description="Helical" evidence="12">
    <location>
        <begin position="287"/>
        <end position="306"/>
    </location>
</feature>
<evidence type="ECO:0000256" key="5">
    <source>
        <dbReference type="ARBA" id="ARBA00022989"/>
    </source>
</evidence>
<dbReference type="GO" id="GO:0006784">
    <property type="term" value="P:heme A biosynthetic process"/>
    <property type="evidence" value="ECO:0007669"/>
    <property type="project" value="InterPro"/>
</dbReference>
<comment type="pathway">
    <text evidence="11">Porphyrin-containing compound metabolism.</text>
</comment>
<reference evidence="13" key="1">
    <citation type="submission" date="2018-05" db="EMBL/GenBank/DDBJ databases">
        <authorList>
            <person name="Lanie J.A."/>
            <person name="Ng W.-L."/>
            <person name="Kazmierczak K.M."/>
            <person name="Andrzejewski T.M."/>
            <person name="Davidsen T.M."/>
            <person name="Wayne K.J."/>
            <person name="Tettelin H."/>
            <person name="Glass J.I."/>
            <person name="Rusch D."/>
            <person name="Podicherti R."/>
            <person name="Tsui H.-C.T."/>
            <person name="Winkler M.E."/>
        </authorList>
    </citation>
    <scope>NUCLEOTIDE SEQUENCE</scope>
</reference>
<feature type="transmembrane region" description="Helical" evidence="12">
    <location>
        <begin position="12"/>
        <end position="34"/>
    </location>
</feature>
<keyword evidence="3 12" id="KW-0812">Transmembrane</keyword>
<dbReference type="PANTHER" id="PTHR35457">
    <property type="entry name" value="HEME A SYNTHASE"/>
    <property type="match status" value="1"/>
</dbReference>
<dbReference type="PANTHER" id="PTHR35457:SF1">
    <property type="entry name" value="HEME A SYNTHASE"/>
    <property type="match status" value="1"/>
</dbReference>
<feature type="transmembrane region" description="Helical" evidence="12">
    <location>
        <begin position="175"/>
        <end position="191"/>
    </location>
</feature>
<keyword evidence="9 12" id="KW-0472">Membrane</keyword>
<accession>A0A381P364</accession>
<evidence type="ECO:0000256" key="2">
    <source>
        <dbReference type="ARBA" id="ARBA00022475"/>
    </source>
</evidence>
<keyword evidence="5 12" id="KW-1133">Transmembrane helix</keyword>
<keyword evidence="7" id="KW-0408">Iron</keyword>